<reference evidence="3" key="1">
    <citation type="submission" date="2017-11" db="EMBL/GenBank/DDBJ databases">
        <authorList>
            <person name="Duchaud E."/>
        </authorList>
    </citation>
    <scope>NUCLEOTIDE SEQUENCE [LARGE SCALE GENOMIC DNA]</scope>
    <source>
        <strain evidence="3">Tenacibaculum sp. TNO020</strain>
    </source>
</reference>
<proteinExistence type="predicted"/>
<gene>
    <name evidence="2" type="ORF">TNO020_130001</name>
</gene>
<sequence length="250" mass="28660">MKKILQITIFLFSIGVFACDCDEPKITEKFIESEFVANVTILKIYPNQKNEQGYKADIKINELYKGEQLKSIYVYGRSDNGIGSSCDIYIPTNTKLVAYARKNKDGNFGIGMCSGLLYLNKTNQNRQKRELDILRTFKENNINSTDKISYREKSKLYKNLEQFKGIELNKNFGIYEITFASDLTIKSVTEISGFGNPIDQKLTGIIKQTEWTSNDNGINNKVPDNSKLIIGIYYYSEEKGNPSFLSQYYH</sequence>
<evidence type="ECO:0008006" key="4">
    <source>
        <dbReference type="Google" id="ProtNLM"/>
    </source>
</evidence>
<dbReference type="Proteomes" id="UP000234211">
    <property type="component" value="Unassembled WGS sequence"/>
</dbReference>
<evidence type="ECO:0000256" key="1">
    <source>
        <dbReference type="SAM" id="SignalP"/>
    </source>
</evidence>
<feature type="signal peptide" evidence="1">
    <location>
        <begin position="1"/>
        <end position="18"/>
    </location>
</feature>
<dbReference type="OrthoDB" id="824130at2"/>
<dbReference type="SUPFAM" id="SSF50242">
    <property type="entry name" value="TIMP-like"/>
    <property type="match status" value="1"/>
</dbReference>
<evidence type="ECO:0000313" key="3">
    <source>
        <dbReference type="Proteomes" id="UP000234211"/>
    </source>
</evidence>
<protein>
    <recommendedName>
        <fullName evidence="4">Lipoprotein</fullName>
    </recommendedName>
</protein>
<name>A0A2H1YEN2_9FLAO</name>
<feature type="chain" id="PRO_5013937509" description="Lipoprotein" evidence="1">
    <location>
        <begin position="19"/>
        <end position="250"/>
    </location>
</feature>
<dbReference type="InterPro" id="IPR008993">
    <property type="entry name" value="TIMP-like_OB-fold"/>
</dbReference>
<accession>A0A2H1YEN2</accession>
<dbReference type="EMBL" id="OENF01000005">
    <property type="protein sequence ID" value="SOS73964.1"/>
    <property type="molecule type" value="Genomic_DNA"/>
</dbReference>
<dbReference type="RefSeq" id="WP_101916486.1">
    <property type="nucleotide sequence ID" value="NZ_OENF01000005.1"/>
</dbReference>
<dbReference type="PROSITE" id="PS51257">
    <property type="entry name" value="PROKAR_LIPOPROTEIN"/>
    <property type="match status" value="1"/>
</dbReference>
<dbReference type="AlphaFoldDB" id="A0A2H1YEN2"/>
<keyword evidence="3" id="KW-1185">Reference proteome</keyword>
<evidence type="ECO:0000313" key="2">
    <source>
        <dbReference type="EMBL" id="SOS73964.1"/>
    </source>
</evidence>
<dbReference type="Gene3D" id="2.40.50.120">
    <property type="match status" value="1"/>
</dbReference>
<keyword evidence="1" id="KW-0732">Signal</keyword>
<organism evidence="2 3">
    <name type="scientific">Tenacibaculum piscium</name>
    <dbReference type="NCBI Taxonomy" id="1458515"/>
    <lineage>
        <taxon>Bacteria</taxon>
        <taxon>Pseudomonadati</taxon>
        <taxon>Bacteroidota</taxon>
        <taxon>Flavobacteriia</taxon>
        <taxon>Flavobacteriales</taxon>
        <taxon>Flavobacteriaceae</taxon>
        <taxon>Tenacibaculum</taxon>
    </lineage>
</organism>